<comment type="caution">
    <text evidence="1">The sequence shown here is derived from an EMBL/GenBank/DDBJ whole genome shotgun (WGS) entry which is preliminary data.</text>
</comment>
<protein>
    <submittedName>
        <fullName evidence="1">RHS repeat-associated core domain-containing protein</fullName>
    </submittedName>
</protein>
<dbReference type="EMBL" id="JBBKAJ010000039">
    <property type="protein sequence ID" value="MEJ8640207.1"/>
    <property type="molecule type" value="Genomic_DNA"/>
</dbReference>
<dbReference type="Proteomes" id="UP001377168">
    <property type="component" value="Unassembled WGS sequence"/>
</dbReference>
<sequence>MHGNAMAYYWNTEKNNYARAFSETTGKGTRTPYIRGGWLDHIDYGLRQDAVYTGKAMGQVKFDVLERCLTNCGTFDETNANNWPDTPFDQYCKDGDECKDQFSPTYWSRKRLTNITTKVLTEGAYKAVDSWSLAQDFPASGDGISTPMWLKSITHTGKVGGDMALPPVTFTGEQRPNRVDKTGDGLAPFVRLRMSQINTETGGTIGAYYSQPDCTASTLPKADGTNSTRCFPVKWAYEGQDAKLDWFNSYVVTQVAEGDNIVSTPDAVTSYSYLDGATWIKSTDEFTKVEDRTYSVPRGYSRVQTRTGTASDKKTLTETRYFQGIDGAQVKDYAGVAVTDREQFAGRPRASATFNGDGGALLSATASTPWRSAVTATRPRPGLPDLESYMTRTEKDETLTTITGGQRKTSLTRTFDSYGMVTQTSDLGDVDKSGDESCNTAFFARNTAAWLLDRVYRTELVGGACNGAINRPADVISDSRLYFDGATTLGAAPTKGDVTKTEQINGAGTGYDVISTTPLSAYDIYGRPLSTTDVYGKTITTSYKPTVGEVPTTTVVTNPLGHQITTTSDPLRSQPVSVTDANARVTTTAYDPFGRVLKIWTPTRSAADNPDSPSYKFSYLVRNDGPNVVTTSALNHNSVYQTSYAFYDGQLRSRQTQAPSPDGTGRLISETSYDTRGLAWRSSGTYFANGKPEPVLVTGQELNYPASTDTVFDGAGRITDVIARKFGDETKRTTTVYTGDTTTVIPQQGDTAKTTVTDAKGRTTEIKEYLDAARTTSQSTTYAYNKRGLLAQVTDPSGATWKYGYDSRGRQNHIEDPDKGNSDITFDQGNRATDIRNARGITLHTDYDELGRKTALKQDSATLATWSYDNATGGKGKLGKSTRWIDGKAYEEAVTVYNSAYKPVVTQVTIPATPQNGELAGTYKWTTNYNSNTGQVMWTQQPAMGGLPAEKIGNTYTSAGGLLNSVGAGVDPLVSAMSYDHYGRATRAEYGAFAAHVWSSFEYDEHTGSLTRAYTDREVAPQRIDDTRYSYDPTGNITSVTTVAGQDAQQVTDTQCFTIDALRQITEAWTAAPSTQGGCAAGASAATVGGPDAYWTSYSYGPTGNRETEVQHKTTSGPTGDITRTYGAPAPGTHALPSVSQTGPAGATSEAYTYNETGQTVARRLGAEAVQTLDWDAEGHLGKTTQGNVVTSYSYDTDGDRLIRTDAGGKTLYLPGGNELKLGVDGKVTGTRYYSAGDTTVAMRTGGRLTFLLADHHGTGITQIDATTQAIVRRKTGLFGGPRGAQPTNWIGDRSFVGGARDTDTGLIHLGAREYDPTIGRFISVDPLMDANDPLQLNGYSYSHNNPITRSDPTGLMDPEEKAYCEQHPSQCEGGKLKHVKPGAALTADEDGKGNVKKVYDKQGVPHHTTNHSDGTASTTAYNALNDDLKRAGLYYDPENGNMDGARYFLQDDREAGKSTVRKTAPIRDADGNLVKSETTADLVRVTWKNGKIVDVDTADATASKRSVKDPEARKSIGNKLREQTSNVVFVAKDLAQAQEWADYFANNSSVRVICPAAGFDSRRVFVTPVTSAPSKGSKIRAFGLVGGGLVAAQAPSYVREYGWGRGAWEMFQDTIDPLGMSNGQANPFVSDNEPFSCARHPEACG</sequence>
<evidence type="ECO:0000313" key="2">
    <source>
        <dbReference type="Proteomes" id="UP001377168"/>
    </source>
</evidence>
<evidence type="ECO:0000313" key="1">
    <source>
        <dbReference type="EMBL" id="MEJ8640207.1"/>
    </source>
</evidence>
<proteinExistence type="predicted"/>
<organism evidence="1 2">
    <name type="scientific">Streptomyces achmelvichensis</name>
    <dbReference type="NCBI Taxonomy" id="3134111"/>
    <lineage>
        <taxon>Bacteria</taxon>
        <taxon>Bacillati</taxon>
        <taxon>Actinomycetota</taxon>
        <taxon>Actinomycetes</taxon>
        <taxon>Kitasatosporales</taxon>
        <taxon>Streptomycetaceae</taxon>
        <taxon>Streptomyces</taxon>
    </lineage>
</organism>
<gene>
    <name evidence="1" type="ORF">WKI67_43785</name>
</gene>
<keyword evidence="2" id="KW-1185">Reference proteome</keyword>
<accession>A0ACC6Q908</accession>
<reference evidence="1" key="1">
    <citation type="submission" date="2024-03" db="EMBL/GenBank/DDBJ databases">
        <title>Novel Streptomyces species of biotechnological and ecological value are a feature of Machair soil.</title>
        <authorList>
            <person name="Prole J.R."/>
            <person name="Goodfellow M."/>
            <person name="Allenby N."/>
            <person name="Ward A.C."/>
        </authorList>
    </citation>
    <scope>NUCLEOTIDE SEQUENCE</scope>
    <source>
        <strain evidence="1">MS2.AVA.5</strain>
    </source>
</reference>
<name>A0ACC6Q908_9ACTN</name>